<sequence>MGVLNSTAHRLNFAVFQEMYFNNTFLPEFNVRPKPELENAPIQVRSDRLSKYSEQGKPLVGDDMDLFVLEMAAEIAQAYWI</sequence>
<name>A0A445N3U6_9BACT</name>
<gene>
    <name evidence="1" type="ORF">PITCH_A920018</name>
</gene>
<dbReference type="EMBL" id="OJIN01000239">
    <property type="protein sequence ID" value="SPD76390.1"/>
    <property type="molecule type" value="Genomic_DNA"/>
</dbReference>
<protein>
    <submittedName>
        <fullName evidence="1">Uncharacterized protein</fullName>
    </submittedName>
</protein>
<proteinExistence type="predicted"/>
<accession>A0A445N3U6</accession>
<evidence type="ECO:0000313" key="1">
    <source>
        <dbReference type="EMBL" id="SPD76390.1"/>
    </source>
</evidence>
<organism evidence="1">
    <name type="scientific">uncultured Desulfobacterium sp</name>
    <dbReference type="NCBI Taxonomy" id="201089"/>
    <lineage>
        <taxon>Bacteria</taxon>
        <taxon>Pseudomonadati</taxon>
        <taxon>Thermodesulfobacteriota</taxon>
        <taxon>Desulfobacteria</taxon>
        <taxon>Desulfobacterales</taxon>
        <taxon>Desulfobacteriaceae</taxon>
        <taxon>Desulfobacterium</taxon>
        <taxon>environmental samples</taxon>
    </lineage>
</organism>
<reference evidence="1" key="1">
    <citation type="submission" date="2018-01" db="EMBL/GenBank/DDBJ databases">
        <authorList>
            <person name="Regsiter A."/>
            <person name="William W."/>
        </authorList>
    </citation>
    <scope>NUCLEOTIDE SEQUENCE</scope>
    <source>
        <strain evidence="1">TRIP AH-1</strain>
    </source>
</reference>
<dbReference type="AlphaFoldDB" id="A0A445N3U6"/>